<dbReference type="Pfam" id="PF04166">
    <property type="entry name" value="PdxA"/>
    <property type="match status" value="1"/>
</dbReference>
<evidence type="ECO:0000313" key="5">
    <source>
        <dbReference type="Proteomes" id="UP000326780"/>
    </source>
</evidence>
<dbReference type="RefSeq" id="WP_153280495.1">
    <property type="nucleotide sequence ID" value="NZ_CP045644.1"/>
</dbReference>
<protein>
    <submittedName>
        <fullName evidence="4">4-hydroxythreonine-4-phosphate dehydrogenase</fullName>
    </submittedName>
</protein>
<dbReference type="Proteomes" id="UP000326780">
    <property type="component" value="Chromosome"/>
</dbReference>
<evidence type="ECO:0000256" key="1">
    <source>
        <dbReference type="ARBA" id="ARBA00022723"/>
    </source>
</evidence>
<dbReference type="GO" id="GO:0016491">
    <property type="term" value="F:oxidoreductase activity"/>
    <property type="evidence" value="ECO:0007669"/>
    <property type="project" value="UniProtKB-KW"/>
</dbReference>
<keyword evidence="3" id="KW-0520">NAD</keyword>
<reference evidence="4 5" key="1">
    <citation type="submission" date="2019-10" db="EMBL/GenBank/DDBJ databases">
        <title>Complete genome sequence of Variovorax paradoxus 5C-2.</title>
        <authorList>
            <person name="Gogoleva N.E."/>
            <person name="Balkin A.S."/>
        </authorList>
    </citation>
    <scope>NUCLEOTIDE SEQUENCE [LARGE SCALE GENOMIC DNA]</scope>
    <source>
        <strain evidence="4 5">5C-2</strain>
    </source>
</reference>
<sequence length="353" mass="37350">MPIPSSTPRVTSAKPRIAVLLGDPSGVGPEMAVKLLARQRNLDAARVLLIADPVVLAAGERVAGVKLAPLQVNALDDLRFEDGRLSLFTRDWMAGEEPVLGESNERSGHASFQALEDATLAVRRGQADAILFAPLNKHSLRLGGLTHEDELRYMQERFAVTSFVCEFNLTGSLWTSRVTSHIPLKDVARHITGEGVSDAVKIIASALRRAGVAQPRIAVTGLNPHAGDGGSIGMEEIEIIAPAIEQLRAEGYDARGPFSPDTVFIGARRGDVDAVVSMYHDQGQIAMKLMGFEQGVTLHGGLPVPVATSASGSAFDIAGKGMAQIEGLQQAFDLCVRMASGVPVPAPAETAVV</sequence>
<dbReference type="SUPFAM" id="SSF53659">
    <property type="entry name" value="Isocitrate/Isopropylmalate dehydrogenase-like"/>
    <property type="match status" value="1"/>
</dbReference>
<dbReference type="EMBL" id="CP045644">
    <property type="protein sequence ID" value="QFZ81494.1"/>
    <property type="molecule type" value="Genomic_DNA"/>
</dbReference>
<accession>A0A5Q0LYU0</accession>
<keyword evidence="1" id="KW-0479">Metal-binding</keyword>
<dbReference type="InterPro" id="IPR005255">
    <property type="entry name" value="PdxA_fam"/>
</dbReference>
<evidence type="ECO:0000256" key="3">
    <source>
        <dbReference type="ARBA" id="ARBA00023027"/>
    </source>
</evidence>
<gene>
    <name evidence="4" type="ORF">GFK26_01235</name>
</gene>
<dbReference type="Gene3D" id="3.40.718.10">
    <property type="entry name" value="Isopropylmalate Dehydrogenase"/>
    <property type="match status" value="1"/>
</dbReference>
<keyword evidence="2" id="KW-0560">Oxidoreductase</keyword>
<evidence type="ECO:0000313" key="4">
    <source>
        <dbReference type="EMBL" id="QFZ81494.1"/>
    </source>
</evidence>
<dbReference type="PANTHER" id="PTHR30004:SF3">
    <property type="entry name" value="4-HYDROXYTHREONINE-4-PHOSPHATE DEHYDROGENASE 2-RELATED"/>
    <property type="match status" value="1"/>
</dbReference>
<evidence type="ECO:0000256" key="2">
    <source>
        <dbReference type="ARBA" id="ARBA00023002"/>
    </source>
</evidence>
<proteinExistence type="predicted"/>
<organism evidence="4 5">
    <name type="scientific">Variovorax paradoxus</name>
    <dbReference type="NCBI Taxonomy" id="34073"/>
    <lineage>
        <taxon>Bacteria</taxon>
        <taxon>Pseudomonadati</taxon>
        <taxon>Pseudomonadota</taxon>
        <taxon>Betaproteobacteria</taxon>
        <taxon>Burkholderiales</taxon>
        <taxon>Comamonadaceae</taxon>
        <taxon>Variovorax</taxon>
    </lineage>
</organism>
<dbReference type="GO" id="GO:0051287">
    <property type="term" value="F:NAD binding"/>
    <property type="evidence" value="ECO:0007669"/>
    <property type="project" value="InterPro"/>
</dbReference>
<dbReference type="AlphaFoldDB" id="A0A5Q0LYU0"/>
<name>A0A5Q0LYU0_VARPD</name>
<dbReference type="PANTHER" id="PTHR30004">
    <property type="entry name" value="4-HYDROXYTHREONINE-4-PHOSPHATE DEHYDROGENASE"/>
    <property type="match status" value="1"/>
</dbReference>
<dbReference type="GO" id="GO:0046872">
    <property type="term" value="F:metal ion binding"/>
    <property type="evidence" value="ECO:0007669"/>
    <property type="project" value="UniProtKB-KW"/>
</dbReference>